<protein>
    <recommendedName>
        <fullName evidence="2">Restriction endonuclease type IV Mrr domain-containing protein</fullName>
    </recommendedName>
</protein>
<evidence type="ECO:0000256" key="1">
    <source>
        <dbReference type="SAM" id="MobiDB-lite"/>
    </source>
</evidence>
<evidence type="ECO:0000313" key="4">
    <source>
        <dbReference type="Proteomes" id="UP000266673"/>
    </source>
</evidence>
<feature type="domain" description="Restriction endonuclease type IV Mrr" evidence="2">
    <location>
        <begin position="125"/>
        <end position="237"/>
    </location>
</feature>
<reference evidence="3 4" key="1">
    <citation type="submission" date="2018-06" db="EMBL/GenBank/DDBJ databases">
        <title>Comparative genomics reveals the genomic features of Rhizophagus irregularis, R. cerebriforme, R. diaphanum and Gigaspora rosea, and their symbiotic lifestyle signature.</title>
        <authorList>
            <person name="Morin E."/>
            <person name="San Clemente H."/>
            <person name="Chen E.C.H."/>
            <person name="De La Providencia I."/>
            <person name="Hainaut M."/>
            <person name="Kuo A."/>
            <person name="Kohler A."/>
            <person name="Murat C."/>
            <person name="Tang N."/>
            <person name="Roy S."/>
            <person name="Loubradou J."/>
            <person name="Henrissat B."/>
            <person name="Grigoriev I.V."/>
            <person name="Corradi N."/>
            <person name="Roux C."/>
            <person name="Martin F.M."/>
        </authorList>
    </citation>
    <scope>NUCLEOTIDE SEQUENCE [LARGE SCALE GENOMIC DNA]</scope>
    <source>
        <strain evidence="3 4">DAOM 194757</strain>
    </source>
</reference>
<evidence type="ECO:0000259" key="2">
    <source>
        <dbReference type="Pfam" id="PF04471"/>
    </source>
</evidence>
<dbReference type="InterPro" id="IPR007560">
    <property type="entry name" value="Restrct_endonuc_IV_Mrr"/>
</dbReference>
<dbReference type="Gene3D" id="3.40.1350.10">
    <property type="match status" value="1"/>
</dbReference>
<dbReference type="EMBL" id="QKWP01000423">
    <property type="protein sequence ID" value="RIB20339.1"/>
    <property type="molecule type" value="Genomic_DNA"/>
</dbReference>
<sequence>MVKRTANARKTNPKTINGRNKTTPKSKQRINKKNKEKKRREISMMYYEQMDFNQSIEVPVLGSLISPVKLNWNWTYRSSGPVYKSKSPVYESRSPVYKSSRADSWSRARIDDLGLKSKQSTNYKDGHNFENRIVKLLSRNGIISNSFSCRQGDNGIDIIATLDQQQILIECKSHKNPIGIDIIKKFQSSISRFEKGTLSIIVYNSKKLKQRFLTGPAEDWWKAECPQIKIVNEKMIVDCIKNSLASKSPKIKSHDTVSYNNISDMKIDRVSREHLMDKPTIFCIERETVWCINDLNNYNYNYETINNEQVQVHIID</sequence>
<proteinExistence type="predicted"/>
<feature type="compositionally biased region" description="Basic residues" evidence="1">
    <location>
        <begin position="22"/>
        <end position="39"/>
    </location>
</feature>
<comment type="caution">
    <text evidence="3">The sequence shown here is derived from an EMBL/GenBank/DDBJ whole genome shotgun (WGS) entry which is preliminary data.</text>
</comment>
<evidence type="ECO:0000313" key="3">
    <source>
        <dbReference type="EMBL" id="RIB20339.1"/>
    </source>
</evidence>
<dbReference type="GO" id="GO:0004519">
    <property type="term" value="F:endonuclease activity"/>
    <property type="evidence" value="ECO:0007669"/>
    <property type="project" value="InterPro"/>
</dbReference>
<dbReference type="GO" id="GO:0009307">
    <property type="term" value="P:DNA restriction-modification system"/>
    <property type="evidence" value="ECO:0007669"/>
    <property type="project" value="InterPro"/>
</dbReference>
<dbReference type="SUPFAM" id="SSF52980">
    <property type="entry name" value="Restriction endonuclease-like"/>
    <property type="match status" value="1"/>
</dbReference>
<dbReference type="GO" id="GO:0003677">
    <property type="term" value="F:DNA binding"/>
    <property type="evidence" value="ECO:0007669"/>
    <property type="project" value="InterPro"/>
</dbReference>
<dbReference type="InterPro" id="IPR011335">
    <property type="entry name" value="Restrct_endonuc-II-like"/>
</dbReference>
<dbReference type="InterPro" id="IPR011856">
    <property type="entry name" value="tRNA_endonuc-like_dom_sf"/>
</dbReference>
<name>A0A397VH55_9GLOM</name>
<gene>
    <name evidence="3" type="ORF">C2G38_2179579</name>
</gene>
<keyword evidence="4" id="KW-1185">Reference proteome</keyword>
<accession>A0A397VH55</accession>
<dbReference type="Pfam" id="PF04471">
    <property type="entry name" value="Mrr_cat"/>
    <property type="match status" value="1"/>
</dbReference>
<dbReference type="Proteomes" id="UP000266673">
    <property type="component" value="Unassembled WGS sequence"/>
</dbReference>
<feature type="compositionally biased region" description="Polar residues" evidence="1">
    <location>
        <begin position="8"/>
        <end position="21"/>
    </location>
</feature>
<dbReference type="GO" id="GO:0006302">
    <property type="term" value="P:double-strand break repair"/>
    <property type="evidence" value="ECO:0007669"/>
    <property type="project" value="UniProtKB-ARBA"/>
</dbReference>
<feature type="region of interest" description="Disordered" evidence="1">
    <location>
        <begin position="1"/>
        <end position="39"/>
    </location>
</feature>
<organism evidence="3 4">
    <name type="scientific">Gigaspora rosea</name>
    <dbReference type="NCBI Taxonomy" id="44941"/>
    <lineage>
        <taxon>Eukaryota</taxon>
        <taxon>Fungi</taxon>
        <taxon>Fungi incertae sedis</taxon>
        <taxon>Mucoromycota</taxon>
        <taxon>Glomeromycotina</taxon>
        <taxon>Glomeromycetes</taxon>
        <taxon>Diversisporales</taxon>
        <taxon>Gigasporaceae</taxon>
        <taxon>Gigaspora</taxon>
    </lineage>
</organism>
<dbReference type="AlphaFoldDB" id="A0A397VH55"/>